<accession>A0A5C3N6M8</accession>
<feature type="region of interest" description="Disordered" evidence="1">
    <location>
        <begin position="131"/>
        <end position="165"/>
    </location>
</feature>
<evidence type="ECO:0000313" key="2">
    <source>
        <dbReference type="EMBL" id="TFK53344.1"/>
    </source>
</evidence>
<dbReference type="OrthoDB" id="10552670at2759"/>
<feature type="compositionally biased region" description="Polar residues" evidence="1">
    <location>
        <begin position="143"/>
        <end position="152"/>
    </location>
</feature>
<feature type="region of interest" description="Disordered" evidence="1">
    <location>
        <begin position="183"/>
        <end position="222"/>
    </location>
</feature>
<keyword evidence="3" id="KW-1185">Reference proteome</keyword>
<sequence>MVVLHKRSHTQVVEREASRGHTRSLTSVAVNHAQDKGIGDFGCIYATSGRKGEQGREGEPLDTATLGKLKKACGAMKLSGHGGEMARRLKFVTHWQMYPNVNVPPSPSIKQLDSKDSFPLLSILASSLSQDSVAHSSSKSESATTMKNSKPTTMEGGAGKGGHDSSATIKCISKLSTAAAAVPMQSQHSATPPSIMDRVPSLSRTSTATSASSSIPVTPVGPLTPSIPGITASTSKPRPVPPPTLRISPPAPSIPEPFVFYATKPVTTKSPSTLPPTLAPSSSQPLSLKAQQSLAQSHIDAVLASCDETQMHIDSVIRKYETRRQEGMVRLMASRGEPPMM</sequence>
<organism evidence="2 3">
    <name type="scientific">Heliocybe sulcata</name>
    <dbReference type="NCBI Taxonomy" id="5364"/>
    <lineage>
        <taxon>Eukaryota</taxon>
        <taxon>Fungi</taxon>
        <taxon>Dikarya</taxon>
        <taxon>Basidiomycota</taxon>
        <taxon>Agaricomycotina</taxon>
        <taxon>Agaricomycetes</taxon>
        <taxon>Gloeophyllales</taxon>
        <taxon>Gloeophyllaceae</taxon>
        <taxon>Heliocybe</taxon>
    </lineage>
</organism>
<feature type="compositionally biased region" description="Low complexity" evidence="1">
    <location>
        <begin position="132"/>
        <end position="142"/>
    </location>
</feature>
<proteinExistence type="predicted"/>
<reference evidence="2 3" key="1">
    <citation type="journal article" date="2019" name="Nat. Ecol. Evol.">
        <title>Megaphylogeny resolves global patterns of mushroom evolution.</title>
        <authorList>
            <person name="Varga T."/>
            <person name="Krizsan K."/>
            <person name="Foldi C."/>
            <person name="Dima B."/>
            <person name="Sanchez-Garcia M."/>
            <person name="Sanchez-Ramirez S."/>
            <person name="Szollosi G.J."/>
            <person name="Szarkandi J.G."/>
            <person name="Papp V."/>
            <person name="Albert L."/>
            <person name="Andreopoulos W."/>
            <person name="Angelini C."/>
            <person name="Antonin V."/>
            <person name="Barry K.W."/>
            <person name="Bougher N.L."/>
            <person name="Buchanan P."/>
            <person name="Buyck B."/>
            <person name="Bense V."/>
            <person name="Catcheside P."/>
            <person name="Chovatia M."/>
            <person name="Cooper J."/>
            <person name="Damon W."/>
            <person name="Desjardin D."/>
            <person name="Finy P."/>
            <person name="Geml J."/>
            <person name="Haridas S."/>
            <person name="Hughes K."/>
            <person name="Justo A."/>
            <person name="Karasinski D."/>
            <person name="Kautmanova I."/>
            <person name="Kiss B."/>
            <person name="Kocsube S."/>
            <person name="Kotiranta H."/>
            <person name="LaButti K.M."/>
            <person name="Lechner B.E."/>
            <person name="Liimatainen K."/>
            <person name="Lipzen A."/>
            <person name="Lukacs Z."/>
            <person name="Mihaltcheva S."/>
            <person name="Morgado L.N."/>
            <person name="Niskanen T."/>
            <person name="Noordeloos M.E."/>
            <person name="Ohm R.A."/>
            <person name="Ortiz-Santana B."/>
            <person name="Ovrebo C."/>
            <person name="Racz N."/>
            <person name="Riley R."/>
            <person name="Savchenko A."/>
            <person name="Shiryaev A."/>
            <person name="Soop K."/>
            <person name="Spirin V."/>
            <person name="Szebenyi C."/>
            <person name="Tomsovsky M."/>
            <person name="Tulloss R.E."/>
            <person name="Uehling J."/>
            <person name="Grigoriev I.V."/>
            <person name="Vagvolgyi C."/>
            <person name="Papp T."/>
            <person name="Martin F.M."/>
            <person name="Miettinen O."/>
            <person name="Hibbett D.S."/>
            <person name="Nagy L.G."/>
        </authorList>
    </citation>
    <scope>NUCLEOTIDE SEQUENCE [LARGE SCALE GENOMIC DNA]</scope>
    <source>
        <strain evidence="2 3">OMC1185</strain>
    </source>
</reference>
<evidence type="ECO:0000313" key="3">
    <source>
        <dbReference type="Proteomes" id="UP000305948"/>
    </source>
</evidence>
<gene>
    <name evidence="2" type="ORF">OE88DRAFT_1655466</name>
</gene>
<dbReference type="Proteomes" id="UP000305948">
    <property type="component" value="Unassembled WGS sequence"/>
</dbReference>
<dbReference type="AlphaFoldDB" id="A0A5C3N6M8"/>
<protein>
    <submittedName>
        <fullName evidence="2">Uncharacterized protein</fullName>
    </submittedName>
</protein>
<evidence type="ECO:0000256" key="1">
    <source>
        <dbReference type="SAM" id="MobiDB-lite"/>
    </source>
</evidence>
<feature type="compositionally biased region" description="Low complexity" evidence="1">
    <location>
        <begin position="201"/>
        <end position="214"/>
    </location>
</feature>
<dbReference type="EMBL" id="ML213507">
    <property type="protein sequence ID" value="TFK53344.1"/>
    <property type="molecule type" value="Genomic_DNA"/>
</dbReference>
<name>A0A5C3N6M8_9AGAM</name>